<keyword evidence="3" id="KW-1185">Reference proteome</keyword>
<proteinExistence type="predicted"/>
<dbReference type="SUPFAM" id="SSF81383">
    <property type="entry name" value="F-box domain"/>
    <property type="match status" value="1"/>
</dbReference>
<reference evidence="2" key="1">
    <citation type="submission" date="2020-07" db="EMBL/GenBank/DDBJ databases">
        <title>Genome sequence and genetic diversity analysis of an under-domesticated orphan crop, white fonio (Digitaria exilis).</title>
        <authorList>
            <person name="Bennetzen J.L."/>
            <person name="Chen S."/>
            <person name="Ma X."/>
            <person name="Wang X."/>
            <person name="Yssel A.E.J."/>
            <person name="Chaluvadi S.R."/>
            <person name="Johnson M."/>
            <person name="Gangashetty P."/>
            <person name="Hamidou F."/>
            <person name="Sanogo M.D."/>
            <person name="Zwaenepoel A."/>
            <person name="Wallace J."/>
            <person name="Van De Peer Y."/>
            <person name="Van Deynze A."/>
        </authorList>
    </citation>
    <scope>NUCLEOTIDE SEQUENCE</scope>
    <source>
        <tissue evidence="2">Leaves</tissue>
    </source>
</reference>
<protein>
    <recommendedName>
        <fullName evidence="1">F-box domain-containing protein</fullName>
    </recommendedName>
</protein>
<accession>A0A835E068</accession>
<evidence type="ECO:0000313" key="2">
    <source>
        <dbReference type="EMBL" id="KAF8653834.1"/>
    </source>
</evidence>
<dbReference type="EMBL" id="JACEFO010002617">
    <property type="protein sequence ID" value="KAF8653834.1"/>
    <property type="molecule type" value="Genomic_DNA"/>
</dbReference>
<sequence>MEAAAAKRARASRGSAPDRLSALSNELLCHVFSFLRSRQAVQTTILSKRWLDLWHSVPAIDLDITDFSESGRRYDVNWEKMKNFTTNLPMEHSAQLLDAIRLRLGIFDICDHLAPDVDVWV</sequence>
<gene>
    <name evidence="2" type="ORF">HU200_061959</name>
</gene>
<evidence type="ECO:0000313" key="3">
    <source>
        <dbReference type="Proteomes" id="UP000636709"/>
    </source>
</evidence>
<dbReference type="PANTHER" id="PTHR34223">
    <property type="entry name" value="OS11G0201299 PROTEIN"/>
    <property type="match status" value="1"/>
</dbReference>
<organism evidence="2 3">
    <name type="scientific">Digitaria exilis</name>
    <dbReference type="NCBI Taxonomy" id="1010633"/>
    <lineage>
        <taxon>Eukaryota</taxon>
        <taxon>Viridiplantae</taxon>
        <taxon>Streptophyta</taxon>
        <taxon>Embryophyta</taxon>
        <taxon>Tracheophyta</taxon>
        <taxon>Spermatophyta</taxon>
        <taxon>Magnoliopsida</taxon>
        <taxon>Liliopsida</taxon>
        <taxon>Poales</taxon>
        <taxon>Poaceae</taxon>
        <taxon>PACMAD clade</taxon>
        <taxon>Panicoideae</taxon>
        <taxon>Panicodae</taxon>
        <taxon>Paniceae</taxon>
        <taxon>Anthephorinae</taxon>
        <taxon>Digitaria</taxon>
    </lineage>
</organism>
<name>A0A835E068_9POAL</name>
<dbReference type="PANTHER" id="PTHR34223:SF98">
    <property type="entry name" value="OS04G0440901 PROTEIN"/>
    <property type="match status" value="1"/>
</dbReference>
<feature type="domain" description="F-box" evidence="1">
    <location>
        <begin position="20"/>
        <end position="57"/>
    </location>
</feature>
<dbReference type="OrthoDB" id="677997at2759"/>
<dbReference type="Proteomes" id="UP000636709">
    <property type="component" value="Unassembled WGS sequence"/>
</dbReference>
<dbReference type="AlphaFoldDB" id="A0A835E068"/>
<dbReference type="InterPro" id="IPR001810">
    <property type="entry name" value="F-box_dom"/>
</dbReference>
<dbReference type="InterPro" id="IPR036047">
    <property type="entry name" value="F-box-like_dom_sf"/>
</dbReference>
<comment type="caution">
    <text evidence="2">The sequence shown here is derived from an EMBL/GenBank/DDBJ whole genome shotgun (WGS) entry which is preliminary data.</text>
</comment>
<dbReference type="Pfam" id="PF00646">
    <property type="entry name" value="F-box"/>
    <property type="match status" value="1"/>
</dbReference>
<evidence type="ECO:0000259" key="1">
    <source>
        <dbReference type="Pfam" id="PF00646"/>
    </source>
</evidence>
<dbReference type="Gene3D" id="1.20.1280.50">
    <property type="match status" value="1"/>
</dbReference>
<dbReference type="InterPro" id="IPR053197">
    <property type="entry name" value="F-box_SCFL_complex_component"/>
</dbReference>